<comment type="caution">
    <text evidence="1">The sequence shown here is derived from an EMBL/GenBank/DDBJ whole genome shotgun (WGS) entry which is preliminary data.</text>
</comment>
<dbReference type="EMBL" id="QNGE01000188">
    <property type="protein sequence ID" value="KAA3681502.1"/>
    <property type="molecule type" value="Genomic_DNA"/>
</dbReference>
<gene>
    <name evidence="1" type="ORF">DEA37_0008652</name>
</gene>
<evidence type="ECO:0000313" key="1">
    <source>
        <dbReference type="EMBL" id="KAA3681502.1"/>
    </source>
</evidence>
<proteinExistence type="predicted"/>
<sequence length="470" mass="52282">MHAPPAIVAADAYAKYRAEMDRIKENACGRERIFAANCRVEASQQNFELKPRDPNLIVQSPSVDPVKLRCRDMFLVKRCVSEENASLQRNNNHMGSLVEYQPNNQSNRLSLAFRGTSFYIQFMPFVSVNLVHQQNHAVGQTEGEPSVRPVPNDGGVAVRRAQLVEEFLMIRREAAKNRARGAGYWMGVAAALGACPGEIESNADILTRKEKETQNQTEERERTLREYMDQKRSISVEHEDERQNLVNPLNNYPKYFVPKLLTNFICVRRKTCPRQKIEFPPAVAPPSISLVMKDLDYPSLLSPSPECNVHVAQQVVPADIPQACKKSHVAQSVSTEDESECATSSLETYSSKNSLAIRKTKRHILRRLNARSADSRGCWDRQSDSVSFSGGNIPVSQLIEAKPCAAMLVGRALEAAGSQLAPTLNGLRKETGVLRQRKTSRVESASPRAQWASSGVTIVRKLSQASITPG</sequence>
<name>A0A5J4P1W8_9TREM</name>
<keyword evidence="2" id="KW-1185">Reference proteome</keyword>
<organism evidence="1 2">
    <name type="scientific">Paragonimus westermani</name>
    <dbReference type="NCBI Taxonomy" id="34504"/>
    <lineage>
        <taxon>Eukaryota</taxon>
        <taxon>Metazoa</taxon>
        <taxon>Spiralia</taxon>
        <taxon>Lophotrochozoa</taxon>
        <taxon>Platyhelminthes</taxon>
        <taxon>Trematoda</taxon>
        <taxon>Digenea</taxon>
        <taxon>Plagiorchiida</taxon>
        <taxon>Troglotremata</taxon>
        <taxon>Troglotrematidae</taxon>
        <taxon>Paragonimus</taxon>
    </lineage>
</organism>
<reference evidence="1 2" key="1">
    <citation type="journal article" date="2019" name="Gigascience">
        <title>Whole-genome sequence of the oriental lung fluke Paragonimus westermani.</title>
        <authorList>
            <person name="Oey H."/>
            <person name="Zakrzewski M."/>
            <person name="Narain K."/>
            <person name="Devi K.R."/>
            <person name="Agatsuma T."/>
            <person name="Nawaratna S."/>
            <person name="Gobert G.N."/>
            <person name="Jones M.K."/>
            <person name="Ragan M.A."/>
            <person name="McManus D.P."/>
            <person name="Krause L."/>
        </authorList>
    </citation>
    <scope>NUCLEOTIDE SEQUENCE [LARGE SCALE GENOMIC DNA]</scope>
    <source>
        <strain evidence="1 2">IND2009</strain>
    </source>
</reference>
<dbReference type="Proteomes" id="UP000324629">
    <property type="component" value="Unassembled WGS sequence"/>
</dbReference>
<accession>A0A5J4P1W8</accession>
<dbReference type="AlphaFoldDB" id="A0A5J4P1W8"/>
<protein>
    <submittedName>
        <fullName evidence="1">Uncharacterized protein</fullName>
    </submittedName>
</protein>
<evidence type="ECO:0000313" key="2">
    <source>
        <dbReference type="Proteomes" id="UP000324629"/>
    </source>
</evidence>